<accession>A0A9P5CUP8</accession>
<organism evidence="2 3">
    <name type="scientific">Cryphonectria parasitica (strain ATCC 38755 / EP155)</name>
    <dbReference type="NCBI Taxonomy" id="660469"/>
    <lineage>
        <taxon>Eukaryota</taxon>
        <taxon>Fungi</taxon>
        <taxon>Dikarya</taxon>
        <taxon>Ascomycota</taxon>
        <taxon>Pezizomycotina</taxon>
        <taxon>Sordariomycetes</taxon>
        <taxon>Sordariomycetidae</taxon>
        <taxon>Diaporthales</taxon>
        <taxon>Cryphonectriaceae</taxon>
        <taxon>Cryphonectria-Endothia species complex</taxon>
        <taxon>Cryphonectria</taxon>
    </lineage>
</organism>
<evidence type="ECO:0000313" key="3">
    <source>
        <dbReference type="Proteomes" id="UP000803844"/>
    </source>
</evidence>
<dbReference type="Proteomes" id="UP000803844">
    <property type="component" value="Unassembled WGS sequence"/>
</dbReference>
<reference evidence="2" key="1">
    <citation type="journal article" date="2020" name="Phytopathology">
        <title>Genome sequence of the chestnut blight fungus Cryphonectria parasitica EP155: A fundamental resource for an archetypical invasive plant pathogen.</title>
        <authorList>
            <person name="Crouch J.A."/>
            <person name="Dawe A."/>
            <person name="Aerts A."/>
            <person name="Barry K."/>
            <person name="Churchill A.C.L."/>
            <person name="Grimwood J."/>
            <person name="Hillman B."/>
            <person name="Milgroom M.G."/>
            <person name="Pangilinan J."/>
            <person name="Smith M."/>
            <person name="Salamov A."/>
            <person name="Schmutz J."/>
            <person name="Yadav J."/>
            <person name="Grigoriev I.V."/>
            <person name="Nuss D."/>
        </authorList>
    </citation>
    <scope>NUCLEOTIDE SEQUENCE</scope>
    <source>
        <strain evidence="2">EP155</strain>
    </source>
</reference>
<sequence>MSPRSQSRSVSCDSIIPHEWTAFEIRTLICLIIKGEHEISPEPIDFATKLNKALNPRQADKETVQEHFNRDIPVYDVQEMLQRILSKKKHAVDVSERHPTTVVTKAKIQAFVRSLDFDGSEEEWDVMGRKERAVVERSKMRARLETEKKGGELSPCHQDEKSRRRAVIEDDPNAQRLLAAWGMGSSFWEDPPQGIASQTQGQVYPDHWTPGFEYDSSAIHLGNGSSAATSFMPAAEDDSYLFGPETPRGYKPAGTPLDMRTPTWNGPLAREVPSIDGGWMGGFTPGVLASLPGLASSVGGTGYGVLEGGYGAAHRELPSRETSGQGADARQSRYNNDHNNSKWCGY</sequence>
<name>A0A9P5CUP8_CRYP1</name>
<protein>
    <submittedName>
        <fullName evidence="2">Uncharacterized protein</fullName>
    </submittedName>
</protein>
<comment type="caution">
    <text evidence="2">The sequence shown here is derived from an EMBL/GenBank/DDBJ whole genome shotgun (WGS) entry which is preliminary data.</text>
</comment>
<dbReference type="RefSeq" id="XP_040781186.1">
    <property type="nucleotide sequence ID" value="XM_040925010.1"/>
</dbReference>
<evidence type="ECO:0000256" key="1">
    <source>
        <dbReference type="SAM" id="MobiDB-lite"/>
    </source>
</evidence>
<feature type="region of interest" description="Disordered" evidence="1">
    <location>
        <begin position="316"/>
        <end position="346"/>
    </location>
</feature>
<dbReference type="GeneID" id="63842139"/>
<dbReference type="AlphaFoldDB" id="A0A9P5CUP8"/>
<dbReference type="EMBL" id="MU032344">
    <property type="protein sequence ID" value="KAF3770225.1"/>
    <property type="molecule type" value="Genomic_DNA"/>
</dbReference>
<evidence type="ECO:0000313" key="2">
    <source>
        <dbReference type="EMBL" id="KAF3770225.1"/>
    </source>
</evidence>
<proteinExistence type="predicted"/>
<gene>
    <name evidence="2" type="ORF">M406DRAFT_66647</name>
</gene>
<keyword evidence="3" id="KW-1185">Reference proteome</keyword>
<dbReference type="OrthoDB" id="3438628at2759"/>